<evidence type="ECO:0000313" key="2">
    <source>
        <dbReference type="Proteomes" id="UP000315783"/>
    </source>
</evidence>
<keyword evidence="2" id="KW-1185">Reference proteome</keyword>
<proteinExistence type="predicted"/>
<comment type="caution">
    <text evidence="1">The sequence shown here is derived from an EMBL/GenBank/DDBJ whole genome shotgun (WGS) entry which is preliminary data.</text>
</comment>
<evidence type="ECO:0000313" key="1">
    <source>
        <dbReference type="EMBL" id="TQV91956.1"/>
    </source>
</evidence>
<dbReference type="EMBL" id="SPUK01000017">
    <property type="protein sequence ID" value="TQV91956.1"/>
    <property type="molecule type" value="Genomic_DNA"/>
</dbReference>
<accession>A0A545UR72</accession>
<sequence>MSSRQRRNPPARLSTLDLWQSVGILAVPLNERDNDSLLGHLAASSPHWGVSVAGAVSTCRFSLNSHPDYPAGGKTAADVLVSPKKLCQSEFRGSNDYRCLDS</sequence>
<dbReference type="Proteomes" id="UP000315783">
    <property type="component" value="Unassembled WGS sequence"/>
</dbReference>
<dbReference type="AlphaFoldDB" id="A0A545UR72"/>
<organism evidence="1 2">
    <name type="scientific">Cordyceps javanica</name>
    <dbReference type="NCBI Taxonomy" id="43265"/>
    <lineage>
        <taxon>Eukaryota</taxon>
        <taxon>Fungi</taxon>
        <taxon>Dikarya</taxon>
        <taxon>Ascomycota</taxon>
        <taxon>Pezizomycotina</taxon>
        <taxon>Sordariomycetes</taxon>
        <taxon>Hypocreomycetidae</taxon>
        <taxon>Hypocreales</taxon>
        <taxon>Cordycipitaceae</taxon>
        <taxon>Cordyceps</taxon>
    </lineage>
</organism>
<name>A0A545UR72_9HYPO</name>
<protein>
    <submittedName>
        <fullName evidence="1">Uncharacterized protein</fullName>
    </submittedName>
</protein>
<gene>
    <name evidence="1" type="ORF">IF1G_09541</name>
</gene>
<reference evidence="1 2" key="1">
    <citation type="journal article" date="2019" name="Appl. Microbiol. Biotechnol.">
        <title>Genome sequence of Isaria javanica and comparative genome analysis insights into family S53 peptidase evolution in fungal entomopathogens.</title>
        <authorList>
            <person name="Lin R."/>
            <person name="Zhang X."/>
            <person name="Xin B."/>
            <person name="Zou M."/>
            <person name="Gao Y."/>
            <person name="Qin F."/>
            <person name="Hu Q."/>
            <person name="Xie B."/>
            <person name="Cheng X."/>
        </authorList>
    </citation>
    <scope>NUCLEOTIDE SEQUENCE [LARGE SCALE GENOMIC DNA]</scope>
    <source>
        <strain evidence="1 2">IJ1G</strain>
    </source>
</reference>